<evidence type="ECO:0000313" key="5">
    <source>
        <dbReference type="EMBL" id="MBP2384103.1"/>
    </source>
</evidence>
<protein>
    <submittedName>
        <fullName evidence="5">Sugar/nucleoside kinase (Ribokinase family)</fullName>
    </submittedName>
</protein>
<dbReference type="EMBL" id="JAGIOD010000002">
    <property type="protein sequence ID" value="MBP2384103.1"/>
    <property type="molecule type" value="Genomic_DNA"/>
</dbReference>
<name>A0ABS4X6L5_9MICO</name>
<feature type="region of interest" description="Disordered" evidence="3">
    <location>
        <begin position="293"/>
        <end position="316"/>
    </location>
</feature>
<dbReference type="RefSeq" id="WP_209904986.1">
    <property type="nucleotide sequence ID" value="NZ_JAGIOD010000002.1"/>
</dbReference>
<evidence type="ECO:0000259" key="4">
    <source>
        <dbReference type="Pfam" id="PF00294"/>
    </source>
</evidence>
<feature type="domain" description="Carbohydrate kinase PfkB" evidence="4">
    <location>
        <begin position="34"/>
        <end position="297"/>
    </location>
</feature>
<keyword evidence="2 5" id="KW-0418">Kinase</keyword>
<dbReference type="SUPFAM" id="SSF53613">
    <property type="entry name" value="Ribokinase-like"/>
    <property type="match status" value="1"/>
</dbReference>
<evidence type="ECO:0000256" key="2">
    <source>
        <dbReference type="ARBA" id="ARBA00022777"/>
    </source>
</evidence>
<gene>
    <name evidence="5" type="ORF">JOF43_004092</name>
</gene>
<evidence type="ECO:0000256" key="1">
    <source>
        <dbReference type="ARBA" id="ARBA00022679"/>
    </source>
</evidence>
<comment type="caution">
    <text evidence="5">The sequence shown here is derived from an EMBL/GenBank/DDBJ whole genome shotgun (WGS) entry which is preliminary data.</text>
</comment>
<keyword evidence="1" id="KW-0808">Transferase</keyword>
<dbReference type="GO" id="GO:0016301">
    <property type="term" value="F:kinase activity"/>
    <property type="evidence" value="ECO:0007669"/>
    <property type="project" value="UniProtKB-KW"/>
</dbReference>
<accession>A0ABS4X6L5</accession>
<proteinExistence type="predicted"/>
<organism evidence="5 6">
    <name type="scientific">Brachybacterium sacelli</name>
    <dbReference type="NCBI Taxonomy" id="173364"/>
    <lineage>
        <taxon>Bacteria</taxon>
        <taxon>Bacillati</taxon>
        <taxon>Actinomycetota</taxon>
        <taxon>Actinomycetes</taxon>
        <taxon>Micrococcales</taxon>
        <taxon>Dermabacteraceae</taxon>
        <taxon>Brachybacterium</taxon>
    </lineage>
</organism>
<dbReference type="InterPro" id="IPR011611">
    <property type="entry name" value="PfkB_dom"/>
</dbReference>
<keyword evidence="6" id="KW-1185">Reference proteome</keyword>
<dbReference type="Pfam" id="PF00294">
    <property type="entry name" value="PfkB"/>
    <property type="match status" value="1"/>
</dbReference>
<dbReference type="Gene3D" id="3.40.1190.20">
    <property type="match status" value="1"/>
</dbReference>
<dbReference type="PANTHER" id="PTHR10584">
    <property type="entry name" value="SUGAR KINASE"/>
    <property type="match status" value="1"/>
</dbReference>
<dbReference type="PANTHER" id="PTHR10584:SF166">
    <property type="entry name" value="RIBOKINASE"/>
    <property type="match status" value="1"/>
</dbReference>
<reference evidence="5 6" key="1">
    <citation type="submission" date="2021-03" db="EMBL/GenBank/DDBJ databases">
        <title>Sequencing the genomes of 1000 actinobacteria strains.</title>
        <authorList>
            <person name="Klenk H.-P."/>
        </authorList>
    </citation>
    <scope>NUCLEOTIDE SEQUENCE [LARGE SCALE GENOMIC DNA]</scope>
    <source>
        <strain evidence="5 6">DSM 14566</strain>
    </source>
</reference>
<evidence type="ECO:0000313" key="6">
    <source>
        <dbReference type="Proteomes" id="UP001519290"/>
    </source>
</evidence>
<dbReference type="Proteomes" id="UP001519290">
    <property type="component" value="Unassembled WGS sequence"/>
</dbReference>
<evidence type="ECO:0000256" key="3">
    <source>
        <dbReference type="SAM" id="MobiDB-lite"/>
    </source>
</evidence>
<dbReference type="InterPro" id="IPR029056">
    <property type="entry name" value="Ribokinase-like"/>
</dbReference>
<sequence>MIHTGQGVVDLVMRIPEMPGLGGDVFATGHQFLPGGGVNVMVAAARDGAEVLYVGGHGTGPFGDLVREALRAEGVALLAPIDPDTDTGFSVALVEDSTERTFVSTTGAEAHGSADQLHRAAAVPGDVVYVSGYSLVHEQNRRALLDWLPTLPAQCQVVVDPAPVIGEVGLEDIEVLLQRADVWTTNDREAWILLERLTLEAMPQDGPESLAAALCARTSRQIVMRAGSDGAYLARPGEPVLAVPAPAVDAVDTNGAGDAHAGVMCARLAAGEGLLGAARRAGVAAALAVTRHGPATAPTAAETDASMRGAPRPGGM</sequence>